<sequence length="274" mass="31126">MKKLTLLLSVLVLASSNLFAHDMFLKLRSYIVEPNTKVTVALYNGTFDKSENVITRDRMIDVSVVGPINQRNRINKNQWRDGWYESLLDLDLKSSGTHVIGVSTEARIIDLSAEDFNGYLIHDGILDVLEARKKSGEINQPARELYSKHVKTVIQVGDKRTDSFNINLGYPIEIILSQNPYKLIKGDELGFQVLRDGKPVVNQLVYASYAGFHEHADEGSHVETATMRTNSKGFGKVKISENGEWYLRLIHMVKSDKEGIEYESNWATFTFQIQ</sequence>
<organism evidence="1">
    <name type="scientific">marine metagenome</name>
    <dbReference type="NCBI Taxonomy" id="408172"/>
    <lineage>
        <taxon>unclassified sequences</taxon>
        <taxon>metagenomes</taxon>
        <taxon>ecological metagenomes</taxon>
    </lineage>
</organism>
<dbReference type="EMBL" id="UINC01009427">
    <property type="protein sequence ID" value="SVA42290.1"/>
    <property type="molecule type" value="Genomic_DNA"/>
</dbReference>
<accession>A0A381VPQ9</accession>
<name>A0A381VPQ9_9ZZZZ</name>
<proteinExistence type="predicted"/>
<evidence type="ECO:0000313" key="1">
    <source>
        <dbReference type="EMBL" id="SVA42290.1"/>
    </source>
</evidence>
<evidence type="ECO:0008006" key="2">
    <source>
        <dbReference type="Google" id="ProtNLM"/>
    </source>
</evidence>
<reference evidence="1" key="1">
    <citation type="submission" date="2018-05" db="EMBL/GenBank/DDBJ databases">
        <authorList>
            <person name="Lanie J.A."/>
            <person name="Ng W.-L."/>
            <person name="Kazmierczak K.M."/>
            <person name="Andrzejewski T.M."/>
            <person name="Davidsen T.M."/>
            <person name="Wayne K.J."/>
            <person name="Tettelin H."/>
            <person name="Glass J.I."/>
            <person name="Rusch D."/>
            <person name="Podicherti R."/>
            <person name="Tsui H.-C.T."/>
            <person name="Winkler M.E."/>
        </authorList>
    </citation>
    <scope>NUCLEOTIDE SEQUENCE</scope>
</reference>
<dbReference type="InterPro" id="IPR019613">
    <property type="entry name" value="DUF4198"/>
</dbReference>
<gene>
    <name evidence="1" type="ORF">METZ01_LOCUS95144</name>
</gene>
<protein>
    <recommendedName>
        <fullName evidence="2">DUF4198 domain-containing protein</fullName>
    </recommendedName>
</protein>
<dbReference type="Pfam" id="PF10670">
    <property type="entry name" value="DUF4198"/>
    <property type="match status" value="1"/>
</dbReference>
<dbReference type="AlphaFoldDB" id="A0A381VPQ9"/>